<sequence>MALPVLLFSCCLELTISQESNAYGPHPAKVSSLPRNRGSLPLAYYSVTPHLSSKPTRSYEQRGQTVHVSLPTPDPQGGLQLDLSG</sequence>
<keyword evidence="2" id="KW-0732">Signal</keyword>
<feature type="chain" id="PRO_5005245677" evidence="2">
    <location>
        <begin position="18"/>
        <end position="85"/>
    </location>
</feature>
<dbReference type="RefSeq" id="XP_018282996.1">
    <property type="nucleotide sequence ID" value="XM_018421679.1"/>
</dbReference>
<dbReference type="EMBL" id="KQ087177">
    <property type="protein sequence ID" value="KLT46505.1"/>
    <property type="molecule type" value="Genomic_DNA"/>
</dbReference>
<evidence type="ECO:0000313" key="3">
    <source>
        <dbReference type="EMBL" id="KLT46505.1"/>
    </source>
</evidence>
<feature type="compositionally biased region" description="Polar residues" evidence="1">
    <location>
        <begin position="52"/>
        <end position="67"/>
    </location>
</feature>
<dbReference type="AlphaFoldDB" id="A0A0J0XZN5"/>
<accession>A0A0J0XZN5</accession>
<evidence type="ECO:0000313" key="4">
    <source>
        <dbReference type="Proteomes" id="UP000053611"/>
    </source>
</evidence>
<evidence type="ECO:0000256" key="2">
    <source>
        <dbReference type="SAM" id="SignalP"/>
    </source>
</evidence>
<proteinExistence type="predicted"/>
<gene>
    <name evidence="3" type="ORF">CC85DRAFT_281612</name>
</gene>
<dbReference type="Proteomes" id="UP000053611">
    <property type="component" value="Unassembled WGS sequence"/>
</dbReference>
<keyword evidence="4" id="KW-1185">Reference proteome</keyword>
<protein>
    <submittedName>
        <fullName evidence="3">Uncharacterized protein</fullName>
    </submittedName>
</protein>
<feature type="region of interest" description="Disordered" evidence="1">
    <location>
        <begin position="52"/>
        <end position="85"/>
    </location>
</feature>
<name>A0A0J0XZN5_9TREE</name>
<organism evidence="3 4">
    <name type="scientific">Cutaneotrichosporon oleaginosum</name>
    <dbReference type="NCBI Taxonomy" id="879819"/>
    <lineage>
        <taxon>Eukaryota</taxon>
        <taxon>Fungi</taxon>
        <taxon>Dikarya</taxon>
        <taxon>Basidiomycota</taxon>
        <taxon>Agaricomycotina</taxon>
        <taxon>Tremellomycetes</taxon>
        <taxon>Trichosporonales</taxon>
        <taxon>Trichosporonaceae</taxon>
        <taxon>Cutaneotrichosporon</taxon>
    </lineage>
</organism>
<feature type="signal peptide" evidence="2">
    <location>
        <begin position="1"/>
        <end position="17"/>
    </location>
</feature>
<reference evidence="3 4" key="1">
    <citation type="submission" date="2015-03" db="EMBL/GenBank/DDBJ databases">
        <title>Genomics and transcriptomics of the oil-accumulating basidiomycete yeast T. oleaginosus allow insights into substrate utilization and the diverse evolutionary trajectories of mating systems in fungi.</title>
        <authorList>
            <consortium name="DOE Joint Genome Institute"/>
            <person name="Kourist R."/>
            <person name="Kracht O."/>
            <person name="Bracharz F."/>
            <person name="Lipzen A."/>
            <person name="Nolan M."/>
            <person name="Ohm R."/>
            <person name="Grigoriev I."/>
            <person name="Sun S."/>
            <person name="Heitman J."/>
            <person name="Bruck T."/>
            <person name="Nowrousian M."/>
        </authorList>
    </citation>
    <scope>NUCLEOTIDE SEQUENCE [LARGE SCALE GENOMIC DNA]</scope>
    <source>
        <strain evidence="3 4">IBC0246</strain>
    </source>
</reference>
<dbReference type="GeneID" id="28982282"/>
<evidence type="ECO:0000256" key="1">
    <source>
        <dbReference type="SAM" id="MobiDB-lite"/>
    </source>
</evidence>